<accession>A0ABS5HYG4</accession>
<keyword evidence="2" id="KW-0597">Phosphoprotein</keyword>
<sequence>MPEPRMFRILVVEDSHSERLFISSVIKAIQFEGATMDVMDCNDGQKALDLCQHQTFDLILSDWRMPNLSGIELCIAVKKHASPPYILLLTGNSQDEDLIFAMSSGADDYLAKPFAPKVLQIRVVAALRLVSAQHVMHAQQQELTQALALNQAQLNDKQTELQQAALLQQALLPDAEFSQNHWQANHCFIAASELAGDMMQCFAIDNDTIGFFLVDITGHGAGPAMLSFTLTQLLNPNQVDWQLTPAELMCHLNQHFIDPCDQGTFATVLIGKFNTLSGELILSNAGHPRPVIMGPQNASEINMPSHLPVGISKDTQYTNWQSILQPNDRLMIYSDGAYEGHHDTHGMFGMQRLLNICKNTVSLGPSALLAHLQHCLSLWQQGQQQDDISVLLLSHDAIEK</sequence>
<evidence type="ECO:0000313" key="4">
    <source>
        <dbReference type="EMBL" id="MBR9726825.1"/>
    </source>
</evidence>
<comment type="caution">
    <text evidence="4">The sequence shown here is derived from an EMBL/GenBank/DDBJ whole genome shotgun (WGS) entry which is preliminary data.</text>
</comment>
<dbReference type="InterPro" id="IPR011006">
    <property type="entry name" value="CheY-like_superfamily"/>
</dbReference>
<evidence type="ECO:0000313" key="5">
    <source>
        <dbReference type="Proteomes" id="UP000811844"/>
    </source>
</evidence>
<dbReference type="PANTHER" id="PTHR43156:SF2">
    <property type="entry name" value="STAGE II SPORULATION PROTEIN E"/>
    <property type="match status" value="1"/>
</dbReference>
<dbReference type="RefSeq" id="WP_153660703.1">
    <property type="nucleotide sequence ID" value="NZ_JAAIKR010000001.1"/>
</dbReference>
<feature type="modified residue" description="4-aspartylphosphate" evidence="2">
    <location>
        <position position="62"/>
    </location>
</feature>
<reference evidence="4 5" key="1">
    <citation type="submission" date="2020-02" db="EMBL/GenBank/DDBJ databases">
        <title>Shewanella WXL01 sp. nov., a marine bacterium isolated from green algae in Luhuitou Fringing Reef (Northern South China Sea).</title>
        <authorList>
            <person name="Wang X."/>
        </authorList>
    </citation>
    <scope>NUCLEOTIDE SEQUENCE [LARGE SCALE GENOMIC DNA]</scope>
    <source>
        <strain evidence="4 5">MCCC 1A01895</strain>
    </source>
</reference>
<dbReference type="CDD" id="cd00156">
    <property type="entry name" value="REC"/>
    <property type="match status" value="1"/>
</dbReference>
<evidence type="ECO:0000256" key="1">
    <source>
        <dbReference type="ARBA" id="ARBA00022801"/>
    </source>
</evidence>
<dbReference type="PANTHER" id="PTHR43156">
    <property type="entry name" value="STAGE II SPORULATION PROTEIN E-RELATED"/>
    <property type="match status" value="1"/>
</dbReference>
<dbReference type="Gene3D" id="3.60.40.10">
    <property type="entry name" value="PPM-type phosphatase domain"/>
    <property type="match status" value="1"/>
</dbReference>
<protein>
    <submittedName>
        <fullName evidence="4">Fused response regulator/phosphatase</fullName>
    </submittedName>
</protein>
<dbReference type="InterPro" id="IPR001932">
    <property type="entry name" value="PPM-type_phosphatase-like_dom"/>
</dbReference>
<dbReference type="InterPro" id="IPR001789">
    <property type="entry name" value="Sig_transdc_resp-reg_receiver"/>
</dbReference>
<dbReference type="SUPFAM" id="SSF52172">
    <property type="entry name" value="CheY-like"/>
    <property type="match status" value="1"/>
</dbReference>
<dbReference type="InterPro" id="IPR052016">
    <property type="entry name" value="Bact_Sigma-Reg"/>
</dbReference>
<dbReference type="Proteomes" id="UP000811844">
    <property type="component" value="Unassembled WGS sequence"/>
</dbReference>
<evidence type="ECO:0000259" key="3">
    <source>
        <dbReference type="PROSITE" id="PS50110"/>
    </source>
</evidence>
<dbReference type="InterPro" id="IPR036457">
    <property type="entry name" value="PPM-type-like_dom_sf"/>
</dbReference>
<dbReference type="SMART" id="SM00331">
    <property type="entry name" value="PP2C_SIG"/>
    <property type="match status" value="1"/>
</dbReference>
<gene>
    <name evidence="4" type="ORF">G3R48_02310</name>
</gene>
<dbReference type="Pfam" id="PF07228">
    <property type="entry name" value="SpoIIE"/>
    <property type="match status" value="1"/>
</dbReference>
<proteinExistence type="predicted"/>
<evidence type="ECO:0000256" key="2">
    <source>
        <dbReference type="PROSITE-ProRule" id="PRU00169"/>
    </source>
</evidence>
<keyword evidence="5" id="KW-1185">Reference proteome</keyword>
<keyword evidence="1" id="KW-0378">Hydrolase</keyword>
<organism evidence="4 5">
    <name type="scientific">Shewanella intestini</name>
    <dbReference type="NCBI Taxonomy" id="2017544"/>
    <lineage>
        <taxon>Bacteria</taxon>
        <taxon>Pseudomonadati</taxon>
        <taxon>Pseudomonadota</taxon>
        <taxon>Gammaproteobacteria</taxon>
        <taxon>Alteromonadales</taxon>
        <taxon>Shewanellaceae</taxon>
        <taxon>Shewanella</taxon>
    </lineage>
</organism>
<dbReference type="SUPFAM" id="SSF81606">
    <property type="entry name" value="PP2C-like"/>
    <property type="match status" value="1"/>
</dbReference>
<dbReference type="PROSITE" id="PS50110">
    <property type="entry name" value="RESPONSE_REGULATORY"/>
    <property type="match status" value="1"/>
</dbReference>
<dbReference type="EMBL" id="JAAIKR010000001">
    <property type="protein sequence ID" value="MBR9726825.1"/>
    <property type="molecule type" value="Genomic_DNA"/>
</dbReference>
<dbReference type="Pfam" id="PF00072">
    <property type="entry name" value="Response_reg"/>
    <property type="match status" value="1"/>
</dbReference>
<dbReference type="SMART" id="SM00448">
    <property type="entry name" value="REC"/>
    <property type="match status" value="1"/>
</dbReference>
<feature type="domain" description="Response regulatory" evidence="3">
    <location>
        <begin position="8"/>
        <end position="127"/>
    </location>
</feature>
<name>A0ABS5HYG4_9GAMM</name>
<dbReference type="Gene3D" id="3.40.50.2300">
    <property type="match status" value="1"/>
</dbReference>